<reference evidence="4 5" key="1">
    <citation type="submission" date="2015-07" db="EMBL/GenBank/DDBJ databases">
        <authorList>
            <consortium name="Pathogen Informatics"/>
        </authorList>
    </citation>
    <scope>NUCLEOTIDE SEQUENCE [LARGE SCALE GENOMIC DNA]</scope>
    <source>
        <strain evidence="3 4">A316</strain>
        <strain evidence="2 6">A325</strain>
        <strain evidence="1 5">A51</strain>
    </source>
</reference>
<dbReference type="EMBL" id="CWOW01000002">
    <property type="protein sequence ID" value="CRZ96537.1"/>
    <property type="molecule type" value="Genomic_DNA"/>
</dbReference>
<gene>
    <name evidence="1" type="ORF">ERS013165_00660</name>
    <name evidence="3" type="ORF">ERS013200_03982</name>
    <name evidence="2" type="ORF">ERS013201_01058</name>
</gene>
<protein>
    <submittedName>
        <fullName evidence="2">Uncharacterized protein</fullName>
    </submittedName>
</protein>
<evidence type="ECO:0000313" key="5">
    <source>
        <dbReference type="Proteomes" id="UP000044806"/>
    </source>
</evidence>
<dbReference type="Proteomes" id="UP000044806">
    <property type="component" value="Unassembled WGS sequence"/>
</dbReference>
<name>A0A655W5S3_VIBCL</name>
<evidence type="ECO:0000313" key="3">
    <source>
        <dbReference type="EMBL" id="CSD35978.1"/>
    </source>
</evidence>
<dbReference type="AlphaFoldDB" id="A0A655W5S3"/>
<evidence type="ECO:0000313" key="4">
    <source>
        <dbReference type="Proteomes" id="UP000041770"/>
    </source>
</evidence>
<evidence type="ECO:0000313" key="6">
    <source>
        <dbReference type="Proteomes" id="UP000046067"/>
    </source>
</evidence>
<evidence type="ECO:0000313" key="2">
    <source>
        <dbReference type="EMBL" id="CSB82785.1"/>
    </source>
</evidence>
<sequence length="38" mass="4524">MESQSAEQLRMCKKLHHYDGNRMNRFRNRKIGSISTSI</sequence>
<proteinExistence type="predicted"/>
<dbReference type="Proteomes" id="UP000046067">
    <property type="component" value="Unassembled WGS sequence"/>
</dbReference>
<organism evidence="2 6">
    <name type="scientific">Vibrio cholerae</name>
    <dbReference type="NCBI Taxonomy" id="666"/>
    <lineage>
        <taxon>Bacteria</taxon>
        <taxon>Pseudomonadati</taxon>
        <taxon>Pseudomonadota</taxon>
        <taxon>Gammaproteobacteria</taxon>
        <taxon>Vibrionales</taxon>
        <taxon>Vibrionaceae</taxon>
        <taxon>Vibrio</taxon>
    </lineage>
</organism>
<evidence type="ECO:0000313" key="1">
    <source>
        <dbReference type="EMBL" id="CRZ96537.1"/>
    </source>
</evidence>
<dbReference type="Proteomes" id="UP000041770">
    <property type="component" value="Unassembled WGS sequence"/>
</dbReference>
<accession>A0A655W5S3</accession>
<dbReference type="EMBL" id="CWQY01000055">
    <property type="protein sequence ID" value="CSD35978.1"/>
    <property type="molecule type" value="Genomic_DNA"/>
</dbReference>
<dbReference type="EMBL" id="CWQJ01000005">
    <property type="protein sequence ID" value="CSB82785.1"/>
    <property type="molecule type" value="Genomic_DNA"/>
</dbReference>